<accession>A0ABV5H0A9</accession>
<protein>
    <submittedName>
        <fullName evidence="2">Uncharacterized protein</fullName>
    </submittedName>
</protein>
<dbReference type="EMBL" id="JBHMFA010000006">
    <property type="protein sequence ID" value="MFB9105330.1"/>
    <property type="molecule type" value="Genomic_DNA"/>
</dbReference>
<gene>
    <name evidence="2" type="ORF">ACFFU1_10485</name>
</gene>
<dbReference type="RefSeq" id="WP_290274409.1">
    <property type="nucleotide sequence ID" value="NZ_JAUFQP010000015.1"/>
</dbReference>
<evidence type="ECO:0000313" key="2">
    <source>
        <dbReference type="EMBL" id="MFB9105330.1"/>
    </source>
</evidence>
<sequence>MSTIVNCPTCGGKSKVKETNGTTVYDALQDEEVIKKVGQLKKAMQKYKEKSEALEKELEEIKNA</sequence>
<feature type="coiled-coil region" evidence="1">
    <location>
        <begin position="37"/>
        <end position="64"/>
    </location>
</feature>
<keyword evidence="1" id="KW-0175">Coiled coil</keyword>
<evidence type="ECO:0000313" key="3">
    <source>
        <dbReference type="Proteomes" id="UP001589590"/>
    </source>
</evidence>
<proteinExistence type="predicted"/>
<dbReference type="Proteomes" id="UP001589590">
    <property type="component" value="Unassembled WGS sequence"/>
</dbReference>
<comment type="caution">
    <text evidence="2">The sequence shown here is derived from an EMBL/GenBank/DDBJ whole genome shotgun (WGS) entry which is preliminary data.</text>
</comment>
<keyword evidence="3" id="KW-1185">Reference proteome</keyword>
<organism evidence="2 3">
    <name type="scientific">Algibacter miyuki</name>
    <dbReference type="NCBI Taxonomy" id="1306933"/>
    <lineage>
        <taxon>Bacteria</taxon>
        <taxon>Pseudomonadati</taxon>
        <taxon>Bacteroidota</taxon>
        <taxon>Flavobacteriia</taxon>
        <taxon>Flavobacteriales</taxon>
        <taxon>Flavobacteriaceae</taxon>
        <taxon>Algibacter</taxon>
    </lineage>
</organism>
<name>A0ABV5H0A9_9FLAO</name>
<reference evidence="2 3" key="1">
    <citation type="submission" date="2024-09" db="EMBL/GenBank/DDBJ databases">
        <authorList>
            <person name="Sun Q."/>
            <person name="Mori K."/>
        </authorList>
    </citation>
    <scope>NUCLEOTIDE SEQUENCE [LARGE SCALE GENOMIC DNA]</scope>
    <source>
        <strain evidence="2 3">CECT 8300</strain>
    </source>
</reference>
<evidence type="ECO:0000256" key="1">
    <source>
        <dbReference type="SAM" id="Coils"/>
    </source>
</evidence>